<dbReference type="InterPro" id="IPR011251">
    <property type="entry name" value="Luciferase-like_dom"/>
</dbReference>
<dbReference type="RefSeq" id="WP_248826197.1">
    <property type="nucleotide sequence ID" value="NZ_JALKFT010000025.1"/>
</dbReference>
<comment type="caution">
    <text evidence="7">The sequence shown here is derived from an EMBL/GenBank/DDBJ whole genome shotgun (WGS) entry which is preliminary data.</text>
</comment>
<dbReference type="Gene3D" id="3.20.20.30">
    <property type="entry name" value="Luciferase-like domain"/>
    <property type="match status" value="1"/>
</dbReference>
<dbReference type="EMBL" id="JALKFT010000025">
    <property type="protein sequence ID" value="MCK9878049.1"/>
    <property type="molecule type" value="Genomic_DNA"/>
</dbReference>
<dbReference type="Pfam" id="PF00296">
    <property type="entry name" value="Bac_luciferase"/>
    <property type="match status" value="1"/>
</dbReference>
<organism evidence="7 8">
    <name type="scientific">Frankia umida</name>
    <dbReference type="NCBI Taxonomy" id="573489"/>
    <lineage>
        <taxon>Bacteria</taxon>
        <taxon>Bacillati</taxon>
        <taxon>Actinomycetota</taxon>
        <taxon>Actinomycetes</taxon>
        <taxon>Frankiales</taxon>
        <taxon>Frankiaceae</taxon>
        <taxon>Frankia</taxon>
    </lineage>
</organism>
<dbReference type="SUPFAM" id="SSF51679">
    <property type="entry name" value="Bacterial luciferase-like"/>
    <property type="match status" value="1"/>
</dbReference>
<dbReference type="InterPro" id="IPR036661">
    <property type="entry name" value="Luciferase-like_sf"/>
</dbReference>
<keyword evidence="8" id="KW-1185">Reference proteome</keyword>
<sequence>MSGRDNRQLHLSLNLNGLGFHRAGWRHPSSQPDRVFSADYYLELARTAERGQLDAIFLADTPAFVLMPGRSVTLQAEPVSLLSALAVATTHIGLIGTISASYSEPYTVARQFAMLDHLSAGRAGVNVVTSAGDRVAQNFGRDSHFEHATRYERAADFLTVVTSLWDSWADDTIRADKATGVFADLESIVEINHVSEHFRVRGPLNIPRPPQGRPVLVQAGASPRGRDLAARWADAVYTGSSTLENGQAFCQDIRRRAAHAGRRADSVRVLPGLIPYVGSTEREARELRRELEDQPEPLDAMIEELGAILETDLGGLDPDQPMDPALFPDEATYGQSVSRLVRFRQYVHAESPTIAQFARWVRSNLGVVHWIATGTGEQIADQLETWFRAGAADGFNLLVPLLPKGLDDVVDQVIPELRRRGLFRTGYDGRTLRDHLGLERPAGRRSGTASAR</sequence>
<feature type="domain" description="Luciferase-like" evidence="6">
    <location>
        <begin position="25"/>
        <end position="391"/>
    </location>
</feature>
<evidence type="ECO:0000256" key="2">
    <source>
        <dbReference type="ARBA" id="ARBA00022643"/>
    </source>
</evidence>
<evidence type="ECO:0000313" key="8">
    <source>
        <dbReference type="Proteomes" id="UP001201873"/>
    </source>
</evidence>
<dbReference type="PANTHER" id="PTHR30011:SF16">
    <property type="entry name" value="C2H2 FINGER DOMAIN TRANSCRIPTION FACTOR (EUROFUNG)-RELATED"/>
    <property type="match status" value="1"/>
</dbReference>
<comment type="similarity">
    <text evidence="5">Belongs to the NtaA/SnaA/DszA monooxygenase family.</text>
</comment>
<gene>
    <name evidence="7" type="ORF">MXD59_20120</name>
</gene>
<keyword evidence="2" id="KW-0288">FMN</keyword>
<dbReference type="InterPro" id="IPR051260">
    <property type="entry name" value="Diverse_substr_monoxygenases"/>
</dbReference>
<evidence type="ECO:0000256" key="5">
    <source>
        <dbReference type="ARBA" id="ARBA00033748"/>
    </source>
</evidence>
<dbReference type="PANTHER" id="PTHR30011">
    <property type="entry name" value="ALKANESULFONATE MONOOXYGENASE-RELATED"/>
    <property type="match status" value="1"/>
</dbReference>
<proteinExistence type="inferred from homology"/>
<evidence type="ECO:0000256" key="1">
    <source>
        <dbReference type="ARBA" id="ARBA00022630"/>
    </source>
</evidence>
<protein>
    <submittedName>
        <fullName evidence="7">NtaA/DmoA family FMN-dependent monooxygenase</fullName>
        <ecNumber evidence="7">1.14.-.-</ecNumber>
    </submittedName>
</protein>
<keyword evidence="3 7" id="KW-0560">Oxidoreductase</keyword>
<dbReference type="EC" id="1.14.-.-" evidence="7"/>
<keyword evidence="1" id="KW-0285">Flavoprotein</keyword>
<evidence type="ECO:0000256" key="3">
    <source>
        <dbReference type="ARBA" id="ARBA00023002"/>
    </source>
</evidence>
<dbReference type="NCBIfam" id="TIGR03860">
    <property type="entry name" value="FMN_nitrolo"/>
    <property type="match status" value="1"/>
</dbReference>
<accession>A0ABT0K3G9</accession>
<dbReference type="CDD" id="cd01095">
    <property type="entry name" value="Nitrilotriacetate_monoxgenase"/>
    <property type="match status" value="1"/>
</dbReference>
<evidence type="ECO:0000256" key="4">
    <source>
        <dbReference type="ARBA" id="ARBA00023033"/>
    </source>
</evidence>
<dbReference type="Proteomes" id="UP001201873">
    <property type="component" value="Unassembled WGS sequence"/>
</dbReference>
<dbReference type="GO" id="GO:0004497">
    <property type="term" value="F:monooxygenase activity"/>
    <property type="evidence" value="ECO:0007669"/>
    <property type="project" value="UniProtKB-KW"/>
</dbReference>
<keyword evidence="4 7" id="KW-0503">Monooxygenase</keyword>
<dbReference type="PIRSF" id="PIRSF000337">
    <property type="entry name" value="NTA_MOA"/>
    <property type="match status" value="1"/>
</dbReference>
<dbReference type="InterPro" id="IPR016215">
    <property type="entry name" value="NTA_MOA"/>
</dbReference>
<reference evidence="7 8" key="1">
    <citation type="submission" date="2022-04" db="EMBL/GenBank/DDBJ databases">
        <title>Genome diversity in the genus Frankia.</title>
        <authorList>
            <person name="Carlos-Shanley C."/>
            <person name="Hahn D."/>
        </authorList>
    </citation>
    <scope>NUCLEOTIDE SEQUENCE [LARGE SCALE GENOMIC DNA]</scope>
    <source>
        <strain evidence="7 8">Ag45/Mut15</strain>
    </source>
</reference>
<evidence type="ECO:0000259" key="6">
    <source>
        <dbReference type="Pfam" id="PF00296"/>
    </source>
</evidence>
<evidence type="ECO:0000313" key="7">
    <source>
        <dbReference type="EMBL" id="MCK9878049.1"/>
    </source>
</evidence>
<name>A0ABT0K3G9_9ACTN</name>